<dbReference type="RefSeq" id="WP_053195219.1">
    <property type="nucleotide sequence ID" value="NZ_CP011409.1"/>
</dbReference>
<dbReference type="Gene3D" id="1.10.357.10">
    <property type="entry name" value="Tetracycline Repressor, domain 2"/>
    <property type="match status" value="1"/>
</dbReference>
<dbReference type="InterPro" id="IPR009057">
    <property type="entry name" value="Homeodomain-like_sf"/>
</dbReference>
<name>A0ABN4HSC7_9BURK</name>
<feature type="domain" description="HTH tetR-type" evidence="5">
    <location>
        <begin position="4"/>
        <end position="64"/>
    </location>
</feature>
<dbReference type="PANTHER" id="PTHR47506">
    <property type="entry name" value="TRANSCRIPTIONAL REGULATORY PROTEIN"/>
    <property type="match status" value="1"/>
</dbReference>
<organism evidence="6 7">
    <name type="scientific">Herbaspirillum hiltneri N3</name>
    <dbReference type="NCBI Taxonomy" id="1262470"/>
    <lineage>
        <taxon>Bacteria</taxon>
        <taxon>Pseudomonadati</taxon>
        <taxon>Pseudomonadota</taxon>
        <taxon>Betaproteobacteria</taxon>
        <taxon>Burkholderiales</taxon>
        <taxon>Oxalobacteraceae</taxon>
        <taxon>Herbaspirillum</taxon>
    </lineage>
</organism>
<keyword evidence="3" id="KW-0804">Transcription</keyword>
<dbReference type="InterPro" id="IPR011075">
    <property type="entry name" value="TetR_C"/>
</dbReference>
<evidence type="ECO:0000256" key="4">
    <source>
        <dbReference type="PROSITE-ProRule" id="PRU00335"/>
    </source>
</evidence>
<evidence type="ECO:0000256" key="2">
    <source>
        <dbReference type="ARBA" id="ARBA00023125"/>
    </source>
</evidence>
<evidence type="ECO:0000259" key="5">
    <source>
        <dbReference type="PROSITE" id="PS50977"/>
    </source>
</evidence>
<dbReference type="SUPFAM" id="SSF46689">
    <property type="entry name" value="Homeodomain-like"/>
    <property type="match status" value="1"/>
</dbReference>
<feature type="DNA-binding region" description="H-T-H motif" evidence="4">
    <location>
        <begin position="27"/>
        <end position="46"/>
    </location>
</feature>
<dbReference type="Proteomes" id="UP000063429">
    <property type="component" value="Chromosome"/>
</dbReference>
<dbReference type="Pfam" id="PF00440">
    <property type="entry name" value="TetR_N"/>
    <property type="match status" value="1"/>
</dbReference>
<dbReference type="SUPFAM" id="SSF48498">
    <property type="entry name" value="Tetracyclin repressor-like, C-terminal domain"/>
    <property type="match status" value="1"/>
</dbReference>
<accession>A0ABN4HSC7</accession>
<dbReference type="PRINTS" id="PR00455">
    <property type="entry name" value="HTHTETR"/>
</dbReference>
<keyword evidence="7" id="KW-1185">Reference proteome</keyword>
<gene>
    <name evidence="6" type="ORF">F506_02685</name>
</gene>
<proteinExistence type="predicted"/>
<dbReference type="Pfam" id="PF16925">
    <property type="entry name" value="TetR_C_13"/>
    <property type="match status" value="1"/>
</dbReference>
<dbReference type="InterPro" id="IPR001647">
    <property type="entry name" value="HTH_TetR"/>
</dbReference>
<protein>
    <submittedName>
        <fullName evidence="6">Transcriptional regulator</fullName>
    </submittedName>
</protein>
<dbReference type="EMBL" id="CP011409">
    <property type="protein sequence ID" value="AKZ61721.1"/>
    <property type="molecule type" value="Genomic_DNA"/>
</dbReference>
<evidence type="ECO:0000256" key="1">
    <source>
        <dbReference type="ARBA" id="ARBA00023015"/>
    </source>
</evidence>
<evidence type="ECO:0000313" key="7">
    <source>
        <dbReference type="Proteomes" id="UP000063429"/>
    </source>
</evidence>
<reference evidence="7" key="1">
    <citation type="journal article" date="2015" name="Genome Announc.">
        <title>Complete Genome Sequence of Herbaspirillum hiltneri N3 (DSM 17495), Isolated from Surface-Sterilized Wheat Roots.</title>
        <authorList>
            <person name="Guizelini D."/>
            <person name="Saizaki P.M."/>
            <person name="Coimbra N.A."/>
            <person name="Weiss V.A."/>
            <person name="Faoro H."/>
            <person name="Sfeir M.Z."/>
            <person name="Baura V.A."/>
            <person name="Monteiro R.A."/>
            <person name="Chubatsu L.S."/>
            <person name="Souza E.M."/>
            <person name="Cruz L.M."/>
            <person name="Pedrosa F.O."/>
            <person name="Raittz R.T."/>
            <person name="Marchaukoski J.N."/>
            <person name="Steffens M.B."/>
        </authorList>
    </citation>
    <scope>NUCLEOTIDE SEQUENCE [LARGE SCALE GENOMIC DNA]</scope>
    <source>
        <strain evidence="7">N3</strain>
    </source>
</reference>
<sequence>MSKPNTRDQIFNAALKLLLERGFNASSVQDITVEAGVPKGSFYNHFESKEALAAEIVSDYASRRSTLREILADDSLPALERLRGYFTALNQRLVDRGFQHGCMIGNMTAELSEQSPMIREQLLRIYGNWSTALEYAIAAGQQDGSIPNQLSAKTLASFVLNAWEGATLRVRVERSQDAFHQFMEVVFNKVLS</sequence>
<keyword evidence="1" id="KW-0805">Transcription regulation</keyword>
<evidence type="ECO:0000256" key="3">
    <source>
        <dbReference type="ARBA" id="ARBA00023163"/>
    </source>
</evidence>
<dbReference type="PROSITE" id="PS50977">
    <property type="entry name" value="HTH_TETR_2"/>
    <property type="match status" value="1"/>
</dbReference>
<dbReference type="PANTHER" id="PTHR47506:SF6">
    <property type="entry name" value="HTH-TYPE TRANSCRIPTIONAL REPRESSOR NEMR"/>
    <property type="match status" value="1"/>
</dbReference>
<evidence type="ECO:0000313" key="6">
    <source>
        <dbReference type="EMBL" id="AKZ61721.1"/>
    </source>
</evidence>
<dbReference type="InterPro" id="IPR036271">
    <property type="entry name" value="Tet_transcr_reg_TetR-rel_C_sf"/>
</dbReference>
<keyword evidence="2 4" id="KW-0238">DNA-binding</keyword>